<dbReference type="Pfam" id="PF03732">
    <property type="entry name" value="Retrotrans_gag"/>
    <property type="match status" value="1"/>
</dbReference>
<gene>
    <name evidence="4" type="primary">Peg10_0</name>
    <name evidence="4" type="ORF">Hypma_016155</name>
</gene>
<protein>
    <submittedName>
        <fullName evidence="4">Retrotransposon-derived protein PEG10</fullName>
    </submittedName>
</protein>
<organism evidence="4 5">
    <name type="scientific">Hypsizygus marmoreus</name>
    <name type="common">White beech mushroom</name>
    <name type="synonym">Agaricus marmoreus</name>
    <dbReference type="NCBI Taxonomy" id="39966"/>
    <lineage>
        <taxon>Eukaryota</taxon>
        <taxon>Fungi</taxon>
        <taxon>Dikarya</taxon>
        <taxon>Basidiomycota</taxon>
        <taxon>Agaricomycotina</taxon>
        <taxon>Agaricomycetes</taxon>
        <taxon>Agaricomycetidae</taxon>
        <taxon>Agaricales</taxon>
        <taxon>Tricholomatineae</taxon>
        <taxon>Lyophyllaceae</taxon>
        <taxon>Hypsizygus</taxon>
    </lineage>
</organism>
<name>A0A369J616_HYPMA</name>
<evidence type="ECO:0000256" key="1">
    <source>
        <dbReference type="ARBA" id="ARBA00022664"/>
    </source>
</evidence>
<dbReference type="GO" id="GO:0003676">
    <property type="term" value="F:nucleic acid binding"/>
    <property type="evidence" value="ECO:0007669"/>
    <property type="project" value="InterPro"/>
</dbReference>
<dbReference type="EMBL" id="LUEZ02000095">
    <property type="protein sequence ID" value="RDB14934.1"/>
    <property type="molecule type" value="Genomic_DNA"/>
</dbReference>
<dbReference type="SUPFAM" id="SSF57756">
    <property type="entry name" value="Retrovirus zinc finger-like domains"/>
    <property type="match status" value="1"/>
</dbReference>
<evidence type="ECO:0000313" key="4">
    <source>
        <dbReference type="EMBL" id="RDB14934.1"/>
    </source>
</evidence>
<feature type="compositionally biased region" description="Low complexity" evidence="2">
    <location>
        <begin position="295"/>
        <end position="305"/>
    </location>
</feature>
<proteinExistence type="predicted"/>
<dbReference type="InterPro" id="IPR032567">
    <property type="entry name" value="RTL1-rel"/>
</dbReference>
<evidence type="ECO:0000313" key="5">
    <source>
        <dbReference type="Proteomes" id="UP000076154"/>
    </source>
</evidence>
<comment type="caution">
    <text evidence="4">The sequence shown here is derived from an EMBL/GenBank/DDBJ whole genome shotgun (WGS) entry which is preliminary data.</text>
</comment>
<evidence type="ECO:0000256" key="2">
    <source>
        <dbReference type="SAM" id="MobiDB-lite"/>
    </source>
</evidence>
<dbReference type="PANTHER" id="PTHR15503:SF22">
    <property type="entry name" value="TRANSPOSON TY3-I GAG POLYPROTEIN"/>
    <property type="match status" value="1"/>
</dbReference>
<keyword evidence="1" id="KW-0507">mRNA processing</keyword>
<dbReference type="InterPro" id="IPR005162">
    <property type="entry name" value="Retrotrans_gag_dom"/>
</dbReference>
<dbReference type="InParanoid" id="A0A369J616"/>
<feature type="domain" description="Retrotransposon gag" evidence="3">
    <location>
        <begin position="174"/>
        <end position="253"/>
    </location>
</feature>
<keyword evidence="5" id="KW-1185">Reference proteome</keyword>
<dbReference type="STRING" id="39966.A0A369J616"/>
<dbReference type="GO" id="GO:0006397">
    <property type="term" value="P:mRNA processing"/>
    <property type="evidence" value="ECO:0007669"/>
    <property type="project" value="UniProtKB-KW"/>
</dbReference>
<dbReference type="InterPro" id="IPR036875">
    <property type="entry name" value="Znf_CCHC_sf"/>
</dbReference>
<dbReference type="AlphaFoldDB" id="A0A369J616"/>
<feature type="region of interest" description="Disordered" evidence="2">
    <location>
        <begin position="293"/>
        <end position="328"/>
    </location>
</feature>
<dbReference type="OrthoDB" id="2954238at2759"/>
<sequence>MSTSVPPDYNHPIPNPPPINPQLVHPIPTAGIDFTSLPGNFDPSAIPMNPGPAPINPGLVPPVYQAPSNVDLAMVIGMLTDNQTTLQRSLVDVMEEVARRPIIQAPTQPVLPPAPRGNTVKLRNPRVFSGKHAEVTPFLSEMKRIIEFNPASFPNDHNKVLFIGLNMKDGIPIEWFNHLEQSGSSLLWNWNNFLAAFCKKFADPSLITTADQCLDRLKQTGSAHYYLTSFMELASHLDMTEQTKISRFMKGLKSVVKDHLVTVVNRPNTLEEWEPLVISIDTNLHQRDVERHLEGGSNSSKNNSGNKKKDPNVNTTDSATYVPPYATTSNSDVVPMDIDAISTSTPRGKLTPAERDYRFKNKLCLYCGKAGHVVDACDAHKAKHGNQGKVTPKTT</sequence>
<dbReference type="GO" id="GO:0008270">
    <property type="term" value="F:zinc ion binding"/>
    <property type="evidence" value="ECO:0007669"/>
    <property type="project" value="InterPro"/>
</dbReference>
<reference evidence="4" key="1">
    <citation type="submission" date="2018-04" db="EMBL/GenBank/DDBJ databases">
        <title>Whole genome sequencing of Hypsizygus marmoreus.</title>
        <authorList>
            <person name="Choi I.-G."/>
            <person name="Min B."/>
            <person name="Kim J.-G."/>
            <person name="Kim S."/>
            <person name="Oh Y.-L."/>
            <person name="Kong W.-S."/>
            <person name="Park H."/>
            <person name="Jeong J."/>
            <person name="Song E.-S."/>
        </authorList>
    </citation>
    <scope>NUCLEOTIDE SEQUENCE [LARGE SCALE GENOMIC DNA]</scope>
    <source>
        <strain evidence="4">51987-8</strain>
    </source>
</reference>
<evidence type="ECO:0000259" key="3">
    <source>
        <dbReference type="Pfam" id="PF03732"/>
    </source>
</evidence>
<dbReference type="PANTHER" id="PTHR15503">
    <property type="entry name" value="LDOC1 RELATED"/>
    <property type="match status" value="1"/>
</dbReference>
<dbReference type="Proteomes" id="UP000076154">
    <property type="component" value="Unassembled WGS sequence"/>
</dbReference>
<accession>A0A369J616</accession>